<comment type="caution">
    <text evidence="1">The sequence shown here is derived from an EMBL/GenBank/DDBJ whole genome shotgun (WGS) entry which is preliminary data.</text>
</comment>
<gene>
    <name evidence="1" type="ORF">FHS42_004225</name>
</gene>
<dbReference type="RefSeq" id="WP_184573880.1">
    <property type="nucleotide sequence ID" value="NZ_JACHJL010000010.1"/>
</dbReference>
<dbReference type="EMBL" id="JACHJL010000010">
    <property type="protein sequence ID" value="MBB5937146.1"/>
    <property type="molecule type" value="Genomic_DNA"/>
</dbReference>
<proteinExistence type="predicted"/>
<accession>A0A7W9QBM5</accession>
<organism evidence="1 2">
    <name type="scientific">Streptomyces zagrosensis</name>
    <dbReference type="NCBI Taxonomy" id="1042984"/>
    <lineage>
        <taxon>Bacteria</taxon>
        <taxon>Bacillati</taxon>
        <taxon>Actinomycetota</taxon>
        <taxon>Actinomycetes</taxon>
        <taxon>Kitasatosporales</taxon>
        <taxon>Streptomycetaceae</taxon>
        <taxon>Streptomyces</taxon>
    </lineage>
</organism>
<dbReference type="Proteomes" id="UP000588098">
    <property type="component" value="Unassembled WGS sequence"/>
</dbReference>
<dbReference type="AlphaFoldDB" id="A0A7W9QBM5"/>
<reference evidence="1 2" key="1">
    <citation type="submission" date="2020-08" db="EMBL/GenBank/DDBJ databases">
        <title>Genomic Encyclopedia of Type Strains, Phase III (KMG-III): the genomes of soil and plant-associated and newly described type strains.</title>
        <authorList>
            <person name="Whitman W."/>
        </authorList>
    </citation>
    <scope>NUCLEOTIDE SEQUENCE [LARGE SCALE GENOMIC DNA]</scope>
    <source>
        <strain evidence="1 2">CECT 8305</strain>
    </source>
</reference>
<evidence type="ECO:0000313" key="1">
    <source>
        <dbReference type="EMBL" id="MBB5937146.1"/>
    </source>
</evidence>
<protein>
    <submittedName>
        <fullName evidence="1">Uncharacterized protein</fullName>
    </submittedName>
</protein>
<sequence>MAWVTEEFGASHEGRAQALLADGSEPKPVYFDVGSGGYVPSLDTWSVYDGMYGRPLAKHVQGSCSCGWRGERRYLLDWSEDEDGERYAAEEEPGPRVDWQEHVHQVEAASVPLPEDVRHLLEQVAKRLSALADDAPLAAVKAVAALERTADHLAKEAAFNTMADELPWEDIATGLGLTEQDARSRLMDYGRR</sequence>
<keyword evidence="2" id="KW-1185">Reference proteome</keyword>
<name>A0A7W9QBM5_9ACTN</name>
<evidence type="ECO:0000313" key="2">
    <source>
        <dbReference type="Proteomes" id="UP000588098"/>
    </source>
</evidence>